<dbReference type="Proteomes" id="UP000683417">
    <property type="component" value="Unassembled WGS sequence"/>
</dbReference>
<reference evidence="1" key="1">
    <citation type="submission" date="2020-10" db="EMBL/GenBank/DDBJ databases">
        <authorList>
            <person name="Muller C M."/>
        </authorList>
    </citation>
    <scope>NUCLEOTIDE SEQUENCE</scope>
    <source>
        <strain evidence="1">THUN-12</strain>
    </source>
</reference>
<organism evidence="1 2">
    <name type="scientific">Blumeria graminis f. sp. triticale</name>
    <dbReference type="NCBI Taxonomy" id="1689686"/>
    <lineage>
        <taxon>Eukaryota</taxon>
        <taxon>Fungi</taxon>
        <taxon>Dikarya</taxon>
        <taxon>Ascomycota</taxon>
        <taxon>Pezizomycotina</taxon>
        <taxon>Leotiomycetes</taxon>
        <taxon>Erysiphales</taxon>
        <taxon>Erysiphaceae</taxon>
        <taxon>Blumeria</taxon>
    </lineage>
</organism>
<gene>
    <name evidence="1" type="ORF">BGTH12_LOCUS5961</name>
</gene>
<accession>A0A9W4D5C8</accession>
<name>A0A9W4D5C8_BLUGR</name>
<evidence type="ECO:0000313" key="2">
    <source>
        <dbReference type="Proteomes" id="UP000683417"/>
    </source>
</evidence>
<dbReference type="AlphaFoldDB" id="A0A9W4D5C8"/>
<comment type="caution">
    <text evidence="1">The sequence shown here is derived from an EMBL/GenBank/DDBJ whole genome shotgun (WGS) entry which is preliminary data.</text>
</comment>
<sequence>MFIDKNNKRIQEHIPHFRTFRFALNKPYLYVN</sequence>
<protein>
    <submittedName>
        <fullName evidence="1">BgTH12-00111</fullName>
    </submittedName>
</protein>
<proteinExistence type="predicted"/>
<dbReference type="EMBL" id="CAJHIT010000009">
    <property type="protein sequence ID" value="CAD6504603.1"/>
    <property type="molecule type" value="Genomic_DNA"/>
</dbReference>
<evidence type="ECO:0000313" key="1">
    <source>
        <dbReference type="EMBL" id="CAD6504603.1"/>
    </source>
</evidence>